<reference evidence="3" key="1">
    <citation type="journal article" date="2023" name="Mol. Phylogenet. Evol.">
        <title>Genome-scale phylogeny and comparative genomics of the fungal order Sordariales.</title>
        <authorList>
            <person name="Hensen N."/>
            <person name="Bonometti L."/>
            <person name="Westerberg I."/>
            <person name="Brannstrom I.O."/>
            <person name="Guillou S."/>
            <person name="Cros-Aarteil S."/>
            <person name="Calhoun S."/>
            <person name="Haridas S."/>
            <person name="Kuo A."/>
            <person name="Mondo S."/>
            <person name="Pangilinan J."/>
            <person name="Riley R."/>
            <person name="LaButti K."/>
            <person name="Andreopoulos B."/>
            <person name="Lipzen A."/>
            <person name="Chen C."/>
            <person name="Yan M."/>
            <person name="Daum C."/>
            <person name="Ng V."/>
            <person name="Clum A."/>
            <person name="Steindorff A."/>
            <person name="Ohm R.A."/>
            <person name="Martin F."/>
            <person name="Silar P."/>
            <person name="Natvig D.O."/>
            <person name="Lalanne C."/>
            <person name="Gautier V."/>
            <person name="Ament-Velasquez S.L."/>
            <person name="Kruys A."/>
            <person name="Hutchinson M.I."/>
            <person name="Powell A.J."/>
            <person name="Barry K."/>
            <person name="Miller A.N."/>
            <person name="Grigoriev I.V."/>
            <person name="Debuchy R."/>
            <person name="Gladieux P."/>
            <person name="Hiltunen Thoren M."/>
            <person name="Johannesson H."/>
        </authorList>
    </citation>
    <scope>NUCLEOTIDE SEQUENCE</scope>
    <source>
        <strain evidence="3">CBS 232.78</strain>
    </source>
</reference>
<dbReference type="GO" id="GO:0008168">
    <property type="term" value="F:methyltransferase activity"/>
    <property type="evidence" value="ECO:0007669"/>
    <property type="project" value="UniProtKB-KW"/>
</dbReference>
<dbReference type="GO" id="GO:0032259">
    <property type="term" value="P:methylation"/>
    <property type="evidence" value="ECO:0007669"/>
    <property type="project" value="UniProtKB-KW"/>
</dbReference>
<evidence type="ECO:0000256" key="2">
    <source>
        <dbReference type="SAM" id="MobiDB-lite"/>
    </source>
</evidence>
<dbReference type="PANTHER" id="PTHR43591">
    <property type="entry name" value="METHYLTRANSFERASE"/>
    <property type="match status" value="1"/>
</dbReference>
<name>A0AAE0KKB1_9PEZI</name>
<comment type="caution">
    <text evidence="3">The sequence shown here is derived from an EMBL/GenBank/DDBJ whole genome shotgun (WGS) entry which is preliminary data.</text>
</comment>
<evidence type="ECO:0000313" key="4">
    <source>
        <dbReference type="Proteomes" id="UP001285441"/>
    </source>
</evidence>
<keyword evidence="4" id="KW-1185">Reference proteome</keyword>
<protein>
    <submittedName>
        <fullName evidence="3">Methyltransferase domain-containing protein</fullName>
    </submittedName>
</protein>
<evidence type="ECO:0000313" key="3">
    <source>
        <dbReference type="EMBL" id="KAK3377611.1"/>
    </source>
</evidence>
<sequence>MADPAAVSPPAAPGTASPSAPATAAAAASASPENDAPIEIDDTFNDGDSALGSQITAFTESLSSSVIDYPFKHGRRYHKFRSGAYPFPNDDIEADRLDLAHHLMFLATGRRNYLAPIEEKQLHRILDIGTGTGIWAITVGDEFPNAEVIGNDLSAIQPTWVPPNVRFEVDDVESPWVYSHKFDFIFCRYMACTILDWNKLVQNAFDNLNPGGWAEFQDWNLTIYSEDGSLASDRPIQKWMGLLLEATKITNREMNPGPRLEGWVKDAGFTNIVHERFKCPMGAWPKDPTYKEIGLYNLVQCEEGVEAFSLHLLMGVLKWKREEVEVLLADVRKDFRDPSLHMQYDFHVVYGQKPSD</sequence>
<dbReference type="CDD" id="cd02440">
    <property type="entry name" value="AdoMet_MTases"/>
    <property type="match status" value="1"/>
</dbReference>
<gene>
    <name evidence="3" type="ORF">B0H63DRAFT_477497</name>
</gene>
<keyword evidence="3" id="KW-0808">Transferase</keyword>
<dbReference type="Proteomes" id="UP001285441">
    <property type="component" value="Unassembled WGS sequence"/>
</dbReference>
<dbReference type="Pfam" id="PF13489">
    <property type="entry name" value="Methyltransf_23"/>
    <property type="match status" value="1"/>
</dbReference>
<keyword evidence="3" id="KW-0489">Methyltransferase</keyword>
<organism evidence="3 4">
    <name type="scientific">Podospora didyma</name>
    <dbReference type="NCBI Taxonomy" id="330526"/>
    <lineage>
        <taxon>Eukaryota</taxon>
        <taxon>Fungi</taxon>
        <taxon>Dikarya</taxon>
        <taxon>Ascomycota</taxon>
        <taxon>Pezizomycotina</taxon>
        <taxon>Sordariomycetes</taxon>
        <taxon>Sordariomycetidae</taxon>
        <taxon>Sordariales</taxon>
        <taxon>Podosporaceae</taxon>
        <taxon>Podospora</taxon>
    </lineage>
</organism>
<dbReference type="SUPFAM" id="SSF53335">
    <property type="entry name" value="S-adenosyl-L-methionine-dependent methyltransferases"/>
    <property type="match status" value="1"/>
</dbReference>
<dbReference type="InterPro" id="IPR029063">
    <property type="entry name" value="SAM-dependent_MTases_sf"/>
</dbReference>
<proteinExistence type="inferred from homology"/>
<accession>A0AAE0KKB1</accession>
<feature type="compositionally biased region" description="Low complexity" evidence="2">
    <location>
        <begin position="1"/>
        <end position="32"/>
    </location>
</feature>
<dbReference type="Gene3D" id="3.40.50.150">
    <property type="entry name" value="Vaccinia Virus protein VP39"/>
    <property type="match status" value="1"/>
</dbReference>
<reference evidence="3" key="2">
    <citation type="submission" date="2023-06" db="EMBL/GenBank/DDBJ databases">
        <authorList>
            <consortium name="Lawrence Berkeley National Laboratory"/>
            <person name="Haridas S."/>
            <person name="Hensen N."/>
            <person name="Bonometti L."/>
            <person name="Westerberg I."/>
            <person name="Brannstrom I.O."/>
            <person name="Guillou S."/>
            <person name="Cros-Aarteil S."/>
            <person name="Calhoun S."/>
            <person name="Kuo A."/>
            <person name="Mondo S."/>
            <person name="Pangilinan J."/>
            <person name="Riley R."/>
            <person name="LaButti K."/>
            <person name="Andreopoulos B."/>
            <person name="Lipzen A."/>
            <person name="Chen C."/>
            <person name="Yanf M."/>
            <person name="Daum C."/>
            <person name="Ng V."/>
            <person name="Clum A."/>
            <person name="Steindorff A."/>
            <person name="Ohm R."/>
            <person name="Martin F."/>
            <person name="Silar P."/>
            <person name="Natvig D."/>
            <person name="Lalanne C."/>
            <person name="Gautier V."/>
            <person name="Ament-velasquez S.L."/>
            <person name="Kruys A."/>
            <person name="Hutchinson M.I."/>
            <person name="Powell A.J."/>
            <person name="Barry K."/>
            <person name="Miller A.N."/>
            <person name="Grigoriev I.V."/>
            <person name="Debuchy R."/>
            <person name="Gladieux P."/>
            <person name="Thoren M.H."/>
            <person name="Johannesson H."/>
        </authorList>
    </citation>
    <scope>NUCLEOTIDE SEQUENCE</scope>
    <source>
        <strain evidence="3">CBS 232.78</strain>
    </source>
</reference>
<feature type="region of interest" description="Disordered" evidence="2">
    <location>
        <begin position="1"/>
        <end position="40"/>
    </location>
</feature>
<evidence type="ECO:0000256" key="1">
    <source>
        <dbReference type="ARBA" id="ARBA00038158"/>
    </source>
</evidence>
<dbReference type="PANTHER" id="PTHR43591:SF10">
    <property type="entry name" value="ABC TRANSMEMBRANE TYPE-1 DOMAIN-CONTAINING PROTEIN-RELATED"/>
    <property type="match status" value="1"/>
</dbReference>
<dbReference type="AlphaFoldDB" id="A0AAE0KKB1"/>
<comment type="similarity">
    <text evidence="1">Belongs to the methyltransferase superfamily. LaeA methyltransferase family.</text>
</comment>
<dbReference type="EMBL" id="JAULSW010000006">
    <property type="protein sequence ID" value="KAK3377611.1"/>
    <property type="molecule type" value="Genomic_DNA"/>
</dbReference>